<dbReference type="InterPro" id="IPR002852">
    <property type="entry name" value="UPF0251"/>
</dbReference>
<protein>
    <recommendedName>
        <fullName evidence="2">UPF0251 protein CCE28_10380</fullName>
    </recommendedName>
</protein>
<dbReference type="InterPro" id="IPR036388">
    <property type="entry name" value="WH-like_DNA-bd_sf"/>
</dbReference>
<evidence type="ECO:0000313" key="3">
    <source>
        <dbReference type="EMBL" id="PAB59264.1"/>
    </source>
</evidence>
<dbReference type="Proteomes" id="UP000216024">
    <property type="component" value="Unassembled WGS sequence"/>
</dbReference>
<comment type="similarity">
    <text evidence="1 2">Belongs to the UPF0251 family.</text>
</comment>
<dbReference type="RefSeq" id="WP_095133644.1">
    <property type="nucleotide sequence ID" value="NZ_NIBG01000008.1"/>
</dbReference>
<sequence length="149" mass="17414">MPRPKKLRKISFMPEDRYFVPDKAEKEDIEDIVLKFEELEAMRLKDIEKLSQEECAEMMHVSRQTFQLIIDKARNKVAMALTQGKAIRIHGGNYTFNICKYTCKKCGKDFEEAYESQENECPKCGSDTIKCRVKKRCCMKNKNVQCNGE</sequence>
<dbReference type="OrthoDB" id="280278at2"/>
<dbReference type="AlphaFoldDB" id="A0A267MI55"/>
<keyword evidence="4" id="KW-1185">Reference proteome</keyword>
<name>A0A267MI55_9FIRM</name>
<dbReference type="EMBL" id="NIBG01000008">
    <property type="protein sequence ID" value="PAB59264.1"/>
    <property type="molecule type" value="Genomic_DNA"/>
</dbReference>
<evidence type="ECO:0000313" key="4">
    <source>
        <dbReference type="Proteomes" id="UP000216024"/>
    </source>
</evidence>
<dbReference type="HAMAP" id="MF_00674">
    <property type="entry name" value="UPF0251"/>
    <property type="match status" value="1"/>
</dbReference>
<dbReference type="InterPro" id="IPR013324">
    <property type="entry name" value="RNA_pol_sigma_r3/r4-like"/>
</dbReference>
<comment type="caution">
    <text evidence="3">The sequence shown here is derived from an EMBL/GenBank/DDBJ whole genome shotgun (WGS) entry which is preliminary data.</text>
</comment>
<dbReference type="PANTHER" id="PTHR37478">
    <property type="match status" value="1"/>
</dbReference>
<dbReference type="Gene3D" id="1.10.10.10">
    <property type="entry name" value="Winged helix-like DNA-binding domain superfamily/Winged helix DNA-binding domain"/>
    <property type="match status" value="1"/>
</dbReference>
<proteinExistence type="inferred from homology"/>
<dbReference type="Pfam" id="PF02001">
    <property type="entry name" value="DUF134"/>
    <property type="match status" value="1"/>
</dbReference>
<accession>A0A267MI55</accession>
<dbReference type="SUPFAM" id="SSF88659">
    <property type="entry name" value="Sigma3 and sigma4 domains of RNA polymerase sigma factors"/>
    <property type="match status" value="1"/>
</dbReference>
<evidence type="ECO:0000256" key="1">
    <source>
        <dbReference type="ARBA" id="ARBA00009350"/>
    </source>
</evidence>
<dbReference type="PANTHER" id="PTHR37478:SF2">
    <property type="entry name" value="UPF0251 PROTEIN TK0562"/>
    <property type="match status" value="1"/>
</dbReference>
<reference evidence="3 4" key="1">
    <citation type="submission" date="2017-06" db="EMBL/GenBank/DDBJ databases">
        <title>Draft genome sequence of anaerobic fermentative bacterium Anaeromicrobium sediminis DY2726D isolated from West Pacific Ocean sediments.</title>
        <authorList>
            <person name="Zeng X."/>
        </authorList>
    </citation>
    <scope>NUCLEOTIDE SEQUENCE [LARGE SCALE GENOMIC DNA]</scope>
    <source>
        <strain evidence="3 4">DY2726D</strain>
    </source>
</reference>
<evidence type="ECO:0000256" key="2">
    <source>
        <dbReference type="HAMAP-Rule" id="MF_00674"/>
    </source>
</evidence>
<gene>
    <name evidence="3" type="ORF">CCE28_10380</name>
</gene>
<organism evidence="3 4">
    <name type="scientific">Anaeromicrobium sediminis</name>
    <dbReference type="NCBI Taxonomy" id="1478221"/>
    <lineage>
        <taxon>Bacteria</taxon>
        <taxon>Bacillati</taxon>
        <taxon>Bacillota</taxon>
        <taxon>Clostridia</taxon>
        <taxon>Peptostreptococcales</taxon>
        <taxon>Thermotaleaceae</taxon>
        <taxon>Anaeromicrobium</taxon>
    </lineage>
</organism>